<dbReference type="AlphaFoldDB" id="A0A166DZR1"/>
<proteinExistence type="predicted"/>
<reference evidence="3 4" key="1">
    <citation type="journal article" date="2016" name="Mol. Biol. Evol.">
        <title>Comparative Genomics of Early-Diverging Mushroom-Forming Fungi Provides Insights into the Origins of Lignocellulose Decay Capabilities.</title>
        <authorList>
            <person name="Nagy L.G."/>
            <person name="Riley R."/>
            <person name="Tritt A."/>
            <person name="Adam C."/>
            <person name="Daum C."/>
            <person name="Floudas D."/>
            <person name="Sun H."/>
            <person name="Yadav J.S."/>
            <person name="Pangilinan J."/>
            <person name="Larsson K.H."/>
            <person name="Matsuura K."/>
            <person name="Barry K."/>
            <person name="Labutti K."/>
            <person name="Kuo R."/>
            <person name="Ohm R.A."/>
            <person name="Bhattacharya S.S."/>
            <person name="Shirouzu T."/>
            <person name="Yoshinaga Y."/>
            <person name="Martin F.M."/>
            <person name="Grigoriev I.V."/>
            <person name="Hibbett D.S."/>
        </authorList>
    </citation>
    <scope>NUCLEOTIDE SEQUENCE [LARGE SCALE GENOMIC DNA]</scope>
    <source>
        <strain evidence="3 4">HHB10207 ss-3</strain>
    </source>
</reference>
<keyword evidence="2" id="KW-0472">Membrane</keyword>
<organism evidence="3 4">
    <name type="scientific">Sistotremastrum suecicum HHB10207 ss-3</name>
    <dbReference type="NCBI Taxonomy" id="1314776"/>
    <lineage>
        <taxon>Eukaryota</taxon>
        <taxon>Fungi</taxon>
        <taxon>Dikarya</taxon>
        <taxon>Basidiomycota</taxon>
        <taxon>Agaricomycotina</taxon>
        <taxon>Agaricomycetes</taxon>
        <taxon>Sistotremastrales</taxon>
        <taxon>Sistotremastraceae</taxon>
        <taxon>Sistotremastrum</taxon>
    </lineage>
</organism>
<keyword evidence="4" id="KW-1185">Reference proteome</keyword>
<dbReference type="PANTHER" id="PTHR33488:SF2">
    <property type="entry name" value="EARLY ENDOSOME ANTIGEN 1-LIKE"/>
    <property type="match status" value="1"/>
</dbReference>
<dbReference type="PANTHER" id="PTHR33488">
    <property type="entry name" value="ZGC:162509"/>
    <property type="match status" value="1"/>
</dbReference>
<sequence>MDSSERGLKIRGEKRGIEVSKSETDFVLQNWTKSNWATFVSAAPLAIESLGGLLLTSSGLIDFNIVSNLTPEQAKSFFPLTKAPSTFKAALLDVSVAAKDAFFNAQSNMDTIGLTTRSLRDDVFQNVINILRRPDPERIRKLLPKRIALMLELTAKCEKAAKNSEENFEALAVLTRELRLATLQKGVTNRAELDQINRSLAYTGEILTGERLQLESLEADAKKANERIKTAEKDLTKAFDDFPPHSTLIKYFLLDAGVMFGKFAIGAIFPVVGAGMAFNELKKKLNKKDDDDSDSENDKDDKSTFDTVDPNLVISRKLLIAAKMTGVLLGLEGSTVDWDRIVTDSSAGKGVGYIVQKMVAESLTSLAAETQTDLGQEVKEQGDILSKLVDDVLKLATTTKSASDVAGLRVKNDGVIDSLESLDPATSGITQSSKAQKKSKSGSLYGEQAIDSALVSKL</sequence>
<protein>
    <submittedName>
        <fullName evidence="3">Uncharacterized protein</fullName>
    </submittedName>
</protein>
<evidence type="ECO:0000256" key="1">
    <source>
        <dbReference type="SAM" id="Coils"/>
    </source>
</evidence>
<dbReference type="Proteomes" id="UP000076798">
    <property type="component" value="Unassembled WGS sequence"/>
</dbReference>
<dbReference type="EMBL" id="KV428052">
    <property type="protein sequence ID" value="KZT39064.1"/>
    <property type="molecule type" value="Genomic_DNA"/>
</dbReference>
<evidence type="ECO:0000313" key="3">
    <source>
        <dbReference type="EMBL" id="KZT39064.1"/>
    </source>
</evidence>
<feature type="coiled-coil region" evidence="1">
    <location>
        <begin position="207"/>
        <end position="241"/>
    </location>
</feature>
<keyword evidence="2" id="KW-1133">Transmembrane helix</keyword>
<name>A0A166DZR1_9AGAM</name>
<evidence type="ECO:0000256" key="2">
    <source>
        <dbReference type="SAM" id="Phobius"/>
    </source>
</evidence>
<accession>A0A166DZR1</accession>
<dbReference type="STRING" id="1314776.A0A166DZR1"/>
<gene>
    <name evidence="3" type="ORF">SISSUDRAFT_1046114</name>
</gene>
<feature type="transmembrane region" description="Helical" evidence="2">
    <location>
        <begin position="251"/>
        <end position="278"/>
    </location>
</feature>
<keyword evidence="1" id="KW-0175">Coiled coil</keyword>
<evidence type="ECO:0000313" key="4">
    <source>
        <dbReference type="Proteomes" id="UP000076798"/>
    </source>
</evidence>
<keyword evidence="2" id="KW-0812">Transmembrane</keyword>